<evidence type="ECO:0000313" key="1">
    <source>
        <dbReference type="EMBL" id="HGT40231.1"/>
    </source>
</evidence>
<evidence type="ECO:0008006" key="2">
    <source>
        <dbReference type="Google" id="ProtNLM"/>
    </source>
</evidence>
<accession>A0A7C4LRR8</accession>
<name>A0A7C4LRR8_9PLAN</name>
<dbReference type="Gene3D" id="2.20.28.160">
    <property type="match status" value="1"/>
</dbReference>
<sequence>MPAWPGGNCPACGEWMPPNMVHCRECRQLLNDELYRSSVEIPEFVPLPELASMVEITPAGLFCPCPKCQQELKISRKYLGQRVQCKFCQAEFRLDPTSPVVRHADVFSTCAHCQQQLRFAAKYVGMKVACRYCGGRLHVLQARSAST</sequence>
<gene>
    <name evidence="1" type="ORF">ENS64_13365</name>
</gene>
<dbReference type="EMBL" id="DSVQ01000016">
    <property type="protein sequence ID" value="HGT40231.1"/>
    <property type="molecule type" value="Genomic_DNA"/>
</dbReference>
<dbReference type="AlphaFoldDB" id="A0A7C4LRR8"/>
<protein>
    <recommendedName>
        <fullName evidence="2">DZANK-type domain-containing protein</fullName>
    </recommendedName>
</protein>
<comment type="caution">
    <text evidence="1">The sequence shown here is derived from an EMBL/GenBank/DDBJ whole genome shotgun (WGS) entry which is preliminary data.</text>
</comment>
<proteinExistence type="predicted"/>
<organism evidence="1">
    <name type="scientific">Schlesneria paludicola</name>
    <dbReference type="NCBI Taxonomy" id="360056"/>
    <lineage>
        <taxon>Bacteria</taxon>
        <taxon>Pseudomonadati</taxon>
        <taxon>Planctomycetota</taxon>
        <taxon>Planctomycetia</taxon>
        <taxon>Planctomycetales</taxon>
        <taxon>Planctomycetaceae</taxon>
        <taxon>Schlesneria</taxon>
    </lineage>
</organism>
<reference evidence="1" key="1">
    <citation type="journal article" date="2020" name="mSystems">
        <title>Genome- and Community-Level Interaction Insights into Carbon Utilization and Element Cycling Functions of Hydrothermarchaeota in Hydrothermal Sediment.</title>
        <authorList>
            <person name="Zhou Z."/>
            <person name="Liu Y."/>
            <person name="Xu W."/>
            <person name="Pan J."/>
            <person name="Luo Z.H."/>
            <person name="Li M."/>
        </authorList>
    </citation>
    <scope>NUCLEOTIDE SEQUENCE [LARGE SCALE GENOMIC DNA]</scope>
    <source>
        <strain evidence="1">SpSt-508</strain>
    </source>
</reference>